<name>A0A7D9H3S5_DEKBR</name>
<evidence type="ECO:0000256" key="1">
    <source>
        <dbReference type="SAM" id="MobiDB-lite"/>
    </source>
</evidence>
<gene>
    <name evidence="3" type="ORF">DEBR0S5_12002G</name>
</gene>
<keyword evidence="4" id="KW-1185">Reference proteome</keyword>
<accession>A0A7D9H3S5</accession>
<sequence length="306" mass="36329">MQSLSKAKRNNVEKWIAQNYCLEEKLTSEEKYNVIYKQKLKVDKNLNFEHDDKENTIENGPKITKSQPSKESLNAPKVEEEQSIPITLVLECKQTEIWIPFSKVTDPLLRPQVFRHHQIKLEESENNQKYNITEDFCCPPSPHEEEIKEIHRKSGKWIRQSSLKPRFQRCRRDTESEFALCRLCPHKKWIPTLWFEQHMALAHGILAFKDYSESVTTVALPEPKGLFCIHQAKNFKRYYCQCPNCRKWIRLGFPELVRTFPKSAHKPRLTIGYKQRINSGLYTNYFIHWMRCLSQKDMHAFLAQQC</sequence>
<evidence type="ECO:0000313" key="3">
    <source>
        <dbReference type="EMBL" id="VUG19788.1"/>
    </source>
</evidence>
<dbReference type="InterPro" id="IPR028012">
    <property type="entry name" value="Rua1_C"/>
</dbReference>
<dbReference type="EMBL" id="CABFWN010000005">
    <property type="protein sequence ID" value="VUG19788.1"/>
    <property type="molecule type" value="Genomic_DNA"/>
</dbReference>
<proteinExistence type="predicted"/>
<dbReference type="Pfam" id="PF14616">
    <property type="entry name" value="Rua1_C"/>
    <property type="match status" value="1"/>
</dbReference>
<reference evidence="3 4" key="1">
    <citation type="submission" date="2019-07" db="EMBL/GenBank/DDBJ databases">
        <authorList>
            <person name="Friedrich A."/>
            <person name="Schacherer J."/>
        </authorList>
    </citation>
    <scope>NUCLEOTIDE SEQUENCE [LARGE SCALE GENOMIC DNA]</scope>
</reference>
<evidence type="ECO:0000259" key="2">
    <source>
        <dbReference type="Pfam" id="PF14616"/>
    </source>
</evidence>
<evidence type="ECO:0000313" key="4">
    <source>
        <dbReference type="Proteomes" id="UP000478008"/>
    </source>
</evidence>
<dbReference type="Proteomes" id="UP000478008">
    <property type="component" value="Unassembled WGS sequence"/>
</dbReference>
<dbReference type="AlphaFoldDB" id="A0A7D9H3S5"/>
<organism evidence="3 4">
    <name type="scientific">Dekkera bruxellensis</name>
    <name type="common">Brettanomyces custersii</name>
    <dbReference type="NCBI Taxonomy" id="5007"/>
    <lineage>
        <taxon>Eukaryota</taxon>
        <taxon>Fungi</taxon>
        <taxon>Dikarya</taxon>
        <taxon>Ascomycota</taxon>
        <taxon>Saccharomycotina</taxon>
        <taxon>Pichiomycetes</taxon>
        <taxon>Pichiales</taxon>
        <taxon>Pichiaceae</taxon>
        <taxon>Brettanomyces</taxon>
    </lineage>
</organism>
<feature type="region of interest" description="Disordered" evidence="1">
    <location>
        <begin position="51"/>
        <end position="78"/>
    </location>
</feature>
<protein>
    <submittedName>
        <fullName evidence="3">DEBR0S5_12002g1_1</fullName>
    </submittedName>
</protein>
<feature type="domain" description="Transcription regulator Rua1 C-terminal" evidence="2">
    <location>
        <begin position="164"/>
        <end position="254"/>
    </location>
</feature>